<dbReference type="PRINTS" id="PR00463">
    <property type="entry name" value="EP450I"/>
</dbReference>
<evidence type="ECO:0000256" key="3">
    <source>
        <dbReference type="ARBA" id="ARBA00023002"/>
    </source>
</evidence>
<dbReference type="ExpressionAtlas" id="A0A0U2S4K0">
    <property type="expression patterns" value="baseline"/>
</dbReference>
<dbReference type="InterPro" id="IPR002401">
    <property type="entry name" value="Cyt_P450_E_grp-I"/>
</dbReference>
<evidence type="ECO:0000313" key="7">
    <source>
        <dbReference type="EMBL" id="ALT04749.1"/>
    </source>
</evidence>
<dbReference type="Gene3D" id="1.10.630.10">
    <property type="entry name" value="Cytochrome P450"/>
    <property type="match status" value="1"/>
</dbReference>
<dbReference type="FunFam" id="1.10.630.10:FF:000007">
    <property type="entry name" value="Cytochrome P450 76C4"/>
    <property type="match status" value="1"/>
</dbReference>
<comment type="similarity">
    <text evidence="1 6">Belongs to the cytochrome P450 family.</text>
</comment>
<keyword evidence="6" id="KW-0503">Monooxygenase</keyword>
<keyword evidence="4 5" id="KW-0408">Iron</keyword>
<dbReference type="InterPro" id="IPR036396">
    <property type="entry name" value="Cyt_P450_sf"/>
</dbReference>
<feature type="binding site" description="axial binding residue" evidence="5">
    <location>
        <position position="432"/>
    </location>
    <ligand>
        <name>heme</name>
        <dbReference type="ChEBI" id="CHEBI:30413"/>
    </ligand>
    <ligandPart>
        <name>Fe</name>
        <dbReference type="ChEBI" id="CHEBI:18248"/>
    </ligandPart>
</feature>
<dbReference type="InterPro" id="IPR001128">
    <property type="entry name" value="Cyt_P450"/>
</dbReference>
<dbReference type="CDD" id="cd11073">
    <property type="entry name" value="CYP76-like"/>
    <property type="match status" value="1"/>
</dbReference>
<accession>A0A0U2S4K0</accession>
<dbReference type="OMA" id="ISATQMF"/>
<protein>
    <recommendedName>
        <fullName evidence="8">Cytochrome P450</fullName>
    </recommendedName>
</protein>
<dbReference type="EMBL" id="KU041702">
    <property type="protein sequence ID" value="ALT04749.1"/>
    <property type="molecule type" value="mRNA"/>
</dbReference>
<organism evidence="7">
    <name type="scientific">Beta vulgaris</name>
    <name type="common">Sugar beet</name>
    <dbReference type="NCBI Taxonomy" id="161934"/>
    <lineage>
        <taxon>Eukaryota</taxon>
        <taxon>Viridiplantae</taxon>
        <taxon>Streptophyta</taxon>
        <taxon>Embryophyta</taxon>
        <taxon>Tracheophyta</taxon>
        <taxon>Spermatophyta</taxon>
        <taxon>Magnoliopsida</taxon>
        <taxon>eudicotyledons</taxon>
        <taxon>Gunneridae</taxon>
        <taxon>Pentapetalae</taxon>
        <taxon>Caryophyllales</taxon>
        <taxon>Chenopodiaceae</taxon>
        <taxon>Betoideae</taxon>
        <taxon>Beta</taxon>
    </lineage>
</organism>
<keyword evidence="2 5" id="KW-0479">Metal-binding</keyword>
<dbReference type="GO" id="GO:0020037">
    <property type="term" value="F:heme binding"/>
    <property type="evidence" value="ECO:0007669"/>
    <property type="project" value="InterPro"/>
</dbReference>
<dbReference type="SUPFAM" id="SSF48264">
    <property type="entry name" value="Cytochrome P450"/>
    <property type="match status" value="1"/>
</dbReference>
<dbReference type="PANTHER" id="PTHR47950">
    <property type="entry name" value="CYTOCHROME P450, FAMILY 76, SUBFAMILY C, POLYPEPTIDE 5-RELATED"/>
    <property type="match status" value="1"/>
</dbReference>
<dbReference type="PhylomeDB" id="A0A0U2S4K0"/>
<dbReference type="PANTHER" id="PTHR47950:SF44">
    <property type="entry name" value="CYTOCHROME P450, FAMILY 76, SUBFAMILY C, POLYPEPTIDE 5-RELATED"/>
    <property type="match status" value="1"/>
</dbReference>
<dbReference type="GO" id="GO:0016705">
    <property type="term" value="F:oxidoreductase activity, acting on paired donors, with incorporation or reduction of molecular oxygen"/>
    <property type="evidence" value="ECO:0007669"/>
    <property type="project" value="InterPro"/>
</dbReference>
<dbReference type="GO" id="GO:0004497">
    <property type="term" value="F:monooxygenase activity"/>
    <property type="evidence" value="ECO:0007669"/>
    <property type="project" value="UniProtKB-KW"/>
</dbReference>
<dbReference type="InterPro" id="IPR017972">
    <property type="entry name" value="Cyt_P450_CS"/>
</dbReference>
<dbReference type="AlphaFoldDB" id="A0A0U2S4K0"/>
<keyword evidence="5 6" id="KW-0349">Heme</keyword>
<evidence type="ECO:0000256" key="1">
    <source>
        <dbReference type="ARBA" id="ARBA00010617"/>
    </source>
</evidence>
<dbReference type="GO" id="GO:0005506">
    <property type="term" value="F:iron ion binding"/>
    <property type="evidence" value="ECO:0007669"/>
    <property type="project" value="InterPro"/>
</dbReference>
<evidence type="ECO:0000256" key="2">
    <source>
        <dbReference type="ARBA" id="ARBA00022723"/>
    </source>
</evidence>
<dbReference type="Pfam" id="PF00067">
    <property type="entry name" value="p450"/>
    <property type="match status" value="1"/>
</dbReference>
<keyword evidence="3 6" id="KW-0560">Oxidoreductase</keyword>
<evidence type="ECO:0000256" key="5">
    <source>
        <dbReference type="PIRSR" id="PIRSR602401-1"/>
    </source>
</evidence>
<evidence type="ECO:0000256" key="6">
    <source>
        <dbReference type="RuleBase" id="RU000461"/>
    </source>
</evidence>
<comment type="cofactor">
    <cofactor evidence="5">
        <name>heme</name>
        <dbReference type="ChEBI" id="CHEBI:30413"/>
    </cofactor>
</comment>
<dbReference type="PROSITE" id="PS00086">
    <property type="entry name" value="CYTOCHROME_P450"/>
    <property type="match status" value="1"/>
</dbReference>
<reference evidence="7" key="1">
    <citation type="journal article" date="2016" name="New Phytol.">
        <title>Elucidation of the first committed step in betalain biosynthesis enables the heterologous engineering of betalain pigments in plants.</title>
        <authorList>
            <person name="Polturak G."/>
            <person name="Breitel D."/>
            <person name="Grossman N."/>
            <person name="Sarrion-Perdigones A."/>
            <person name="Weithorn E."/>
            <person name="Pliner M."/>
            <person name="Orzaez D."/>
            <person name="Granell A."/>
            <person name="Rogachev I."/>
            <person name="Aharoni A."/>
        </authorList>
    </citation>
    <scope>NUCLEOTIDE SEQUENCE</scope>
    <source>
        <strain evidence="7">Bv31911</strain>
    </source>
</reference>
<evidence type="ECO:0008006" key="8">
    <source>
        <dbReference type="Google" id="ProtNLM"/>
    </source>
</evidence>
<name>A0A0U2S4K0_BETVU</name>
<proteinExistence type="evidence at transcript level"/>
<evidence type="ECO:0000256" key="4">
    <source>
        <dbReference type="ARBA" id="ARBA00023004"/>
    </source>
</evidence>
<sequence length="488" mass="55454">MEYFTTLLLLLSIIILTILLSTKLFTKSNLPPGPKPWPIIGNILELGKLPHQAVDKLSKTYGPILSLKLGSITTIVISSPEIVKEMFLEHDLALSSRPSPDASRVGNHNKFSIVWLPVSPKWRDLRKIATIQLFTTQRLDSSQELRQIKVNELVDYVRQCCEKGLPVDVGKAGFTTTLNMLSNTFFSMDLASHASSNSQEFKDLVWSLLEEGAKPNVSDFFPIVRELDLQGVSKNRRVHMKKLMGIFEEIIDGRLTKLKDVKDDVLSTLLKLVKDEELNLDDVKHMLMDLFLAGTDTTSITLEWAMTELLRNPEKMEKVQIELDKVLGKDSSLQESMISKLPYIQAIVKETLRLHPPTPFLIPHKAEKDVLLCNYLVPKNSIIWVNLWSIARSPSVWPNPESFSPERFLEMEIDIKGRDFKLIPFGSGRRMCPGMPLAYRMTHMLLATLLHSFNWKYGEASPKDIDMKEKFGLTLQKAQPLQAIPIPR</sequence>
<dbReference type="PRINTS" id="PR00385">
    <property type="entry name" value="P450"/>
</dbReference>